<dbReference type="OrthoDB" id="10291975at2759"/>
<evidence type="ECO:0000313" key="2">
    <source>
        <dbReference type="Proteomes" id="UP000237105"/>
    </source>
</evidence>
<dbReference type="Proteomes" id="UP000237105">
    <property type="component" value="Unassembled WGS sequence"/>
</dbReference>
<organism evidence="1 2">
    <name type="scientific">Parasponia andersonii</name>
    <name type="common">Sponia andersonii</name>
    <dbReference type="NCBI Taxonomy" id="3476"/>
    <lineage>
        <taxon>Eukaryota</taxon>
        <taxon>Viridiplantae</taxon>
        <taxon>Streptophyta</taxon>
        <taxon>Embryophyta</taxon>
        <taxon>Tracheophyta</taxon>
        <taxon>Spermatophyta</taxon>
        <taxon>Magnoliopsida</taxon>
        <taxon>eudicotyledons</taxon>
        <taxon>Gunneridae</taxon>
        <taxon>Pentapetalae</taxon>
        <taxon>rosids</taxon>
        <taxon>fabids</taxon>
        <taxon>Rosales</taxon>
        <taxon>Cannabaceae</taxon>
        <taxon>Parasponia</taxon>
    </lineage>
</organism>
<protein>
    <submittedName>
        <fullName evidence="1">Uncharacterized protein</fullName>
    </submittedName>
</protein>
<dbReference type="EMBL" id="JXTB01000172">
    <property type="protein sequence ID" value="PON56337.1"/>
    <property type="molecule type" value="Genomic_DNA"/>
</dbReference>
<sequence length="70" mass="8023">MLGIILKVVEKIEFCGQLVKKRTEKHQKEELGQNLLGRGSTKWRSKAASLAQLCHFYFPSCTATQRLMLE</sequence>
<accession>A0A2P5C5N6</accession>
<evidence type="ECO:0000313" key="1">
    <source>
        <dbReference type="EMBL" id="PON56337.1"/>
    </source>
</evidence>
<proteinExistence type="predicted"/>
<comment type="caution">
    <text evidence="1">The sequence shown here is derived from an EMBL/GenBank/DDBJ whole genome shotgun (WGS) entry which is preliminary data.</text>
</comment>
<keyword evidence="2" id="KW-1185">Reference proteome</keyword>
<name>A0A2P5C5N6_PARAD</name>
<gene>
    <name evidence="1" type="ORF">PanWU01x14_181680</name>
</gene>
<reference evidence="2" key="1">
    <citation type="submission" date="2016-06" db="EMBL/GenBank/DDBJ databases">
        <title>Parallel loss of symbiosis genes in relatives of nitrogen-fixing non-legume Parasponia.</title>
        <authorList>
            <person name="Van Velzen R."/>
            <person name="Holmer R."/>
            <person name="Bu F."/>
            <person name="Rutten L."/>
            <person name="Van Zeijl A."/>
            <person name="Liu W."/>
            <person name="Santuari L."/>
            <person name="Cao Q."/>
            <person name="Sharma T."/>
            <person name="Shen D."/>
            <person name="Roswanjaya Y."/>
            <person name="Wardhani T."/>
            <person name="Kalhor M.S."/>
            <person name="Jansen J."/>
            <person name="Van den Hoogen J."/>
            <person name="Gungor B."/>
            <person name="Hartog M."/>
            <person name="Hontelez J."/>
            <person name="Verver J."/>
            <person name="Yang W.-C."/>
            <person name="Schijlen E."/>
            <person name="Repin R."/>
            <person name="Schilthuizen M."/>
            <person name="Schranz E."/>
            <person name="Heidstra R."/>
            <person name="Miyata K."/>
            <person name="Fedorova E."/>
            <person name="Kohlen W."/>
            <person name="Bisseling T."/>
            <person name="Smit S."/>
            <person name="Geurts R."/>
        </authorList>
    </citation>
    <scope>NUCLEOTIDE SEQUENCE [LARGE SCALE GENOMIC DNA]</scope>
    <source>
        <strain evidence="2">cv. WU1-14</strain>
    </source>
</reference>
<feature type="non-terminal residue" evidence="1">
    <location>
        <position position="70"/>
    </location>
</feature>
<dbReference type="AlphaFoldDB" id="A0A2P5C5N6"/>